<reference evidence="1 2" key="1">
    <citation type="journal article" date="2019" name="Int. J. Syst. Evol. Microbiol.">
        <title>The Global Catalogue of Microorganisms (GCM) 10K type strain sequencing project: providing services to taxonomists for standard genome sequencing and annotation.</title>
        <authorList>
            <consortium name="The Broad Institute Genomics Platform"/>
            <consortium name="The Broad Institute Genome Sequencing Center for Infectious Disease"/>
            <person name="Wu L."/>
            <person name="Ma J."/>
        </authorList>
    </citation>
    <scope>NUCLEOTIDE SEQUENCE [LARGE SCALE GENOMIC DNA]</scope>
    <source>
        <strain evidence="1 2">JCM 13850</strain>
    </source>
</reference>
<comment type="caution">
    <text evidence="1">The sequence shown here is derived from an EMBL/GenBank/DDBJ whole genome shotgun (WGS) entry which is preliminary data.</text>
</comment>
<evidence type="ECO:0000313" key="2">
    <source>
        <dbReference type="Proteomes" id="UP001501020"/>
    </source>
</evidence>
<dbReference type="EMBL" id="BAAAMR010000204">
    <property type="protein sequence ID" value="GAA2170711.1"/>
    <property type="molecule type" value="Genomic_DNA"/>
</dbReference>
<sequence>MLRLPTIRSQFGDLAEAATRDQMSYLGFLAELLWPSAATVTGAARNVGSKPRP</sequence>
<proteinExistence type="predicted"/>
<protein>
    <recommendedName>
        <fullName evidence="3">Transposase</fullName>
    </recommendedName>
</protein>
<keyword evidence="2" id="KW-1185">Reference proteome</keyword>
<accession>A0ABN3AJM0</accession>
<gene>
    <name evidence="1" type="ORF">GCM10009727_95300</name>
</gene>
<organism evidence="1 2">
    <name type="scientific">Actinomadura napierensis</name>
    <dbReference type="NCBI Taxonomy" id="267854"/>
    <lineage>
        <taxon>Bacteria</taxon>
        <taxon>Bacillati</taxon>
        <taxon>Actinomycetota</taxon>
        <taxon>Actinomycetes</taxon>
        <taxon>Streptosporangiales</taxon>
        <taxon>Thermomonosporaceae</taxon>
        <taxon>Actinomadura</taxon>
    </lineage>
</organism>
<dbReference type="Proteomes" id="UP001501020">
    <property type="component" value="Unassembled WGS sequence"/>
</dbReference>
<name>A0ABN3AJM0_9ACTN</name>
<evidence type="ECO:0000313" key="1">
    <source>
        <dbReference type="EMBL" id="GAA2170711.1"/>
    </source>
</evidence>
<evidence type="ECO:0008006" key="3">
    <source>
        <dbReference type="Google" id="ProtNLM"/>
    </source>
</evidence>